<keyword evidence="3" id="KW-1185">Reference proteome</keyword>
<dbReference type="OrthoDB" id="3226017at2"/>
<organism evidence="2 3">
    <name type="scientific">Stackebrandtia endophytica</name>
    <dbReference type="NCBI Taxonomy" id="1496996"/>
    <lineage>
        <taxon>Bacteria</taxon>
        <taxon>Bacillati</taxon>
        <taxon>Actinomycetota</taxon>
        <taxon>Actinomycetes</taxon>
        <taxon>Glycomycetales</taxon>
        <taxon>Glycomycetaceae</taxon>
        <taxon>Stackebrandtia</taxon>
    </lineage>
</organism>
<gene>
    <name evidence="2" type="ORF">FB566_2755</name>
</gene>
<dbReference type="InterPro" id="IPR006059">
    <property type="entry name" value="SBP"/>
</dbReference>
<dbReference type="Proteomes" id="UP000317043">
    <property type="component" value="Unassembled WGS sequence"/>
</dbReference>
<evidence type="ECO:0000313" key="2">
    <source>
        <dbReference type="EMBL" id="TQL77204.1"/>
    </source>
</evidence>
<dbReference type="RefSeq" id="WP_142039732.1">
    <property type="nucleotide sequence ID" value="NZ_JBHTGS010000001.1"/>
</dbReference>
<dbReference type="AlphaFoldDB" id="A0A543AXA0"/>
<keyword evidence="1" id="KW-0732">Signal</keyword>
<proteinExistence type="predicted"/>
<comment type="caution">
    <text evidence="2">The sequence shown here is derived from an EMBL/GenBank/DDBJ whole genome shotgun (WGS) entry which is preliminary data.</text>
</comment>
<accession>A0A543AXA0</accession>
<dbReference type="SUPFAM" id="SSF53850">
    <property type="entry name" value="Periplasmic binding protein-like II"/>
    <property type="match status" value="1"/>
</dbReference>
<feature type="signal peptide" evidence="1">
    <location>
        <begin position="1"/>
        <end position="28"/>
    </location>
</feature>
<dbReference type="Gene3D" id="3.40.190.10">
    <property type="entry name" value="Periplasmic binding protein-like II"/>
    <property type="match status" value="1"/>
</dbReference>
<dbReference type="PANTHER" id="PTHR43649">
    <property type="entry name" value="ARABINOSE-BINDING PROTEIN-RELATED"/>
    <property type="match status" value="1"/>
</dbReference>
<dbReference type="PROSITE" id="PS51257">
    <property type="entry name" value="PROKAR_LIPOPROTEIN"/>
    <property type="match status" value="1"/>
</dbReference>
<evidence type="ECO:0000313" key="3">
    <source>
        <dbReference type="Proteomes" id="UP000317043"/>
    </source>
</evidence>
<dbReference type="InParanoid" id="A0A543AXA0"/>
<dbReference type="PANTHER" id="PTHR43649:SF32">
    <property type="entry name" value="SUGAR BINDING SECRETED PROTEIN"/>
    <property type="match status" value="1"/>
</dbReference>
<feature type="chain" id="PRO_5021953268" evidence="1">
    <location>
        <begin position="29"/>
        <end position="443"/>
    </location>
</feature>
<protein>
    <submittedName>
        <fullName evidence="2">Cellobiose transport system substrate-binding protein</fullName>
    </submittedName>
</protein>
<dbReference type="EMBL" id="VFOW01000001">
    <property type="protein sequence ID" value="TQL77204.1"/>
    <property type="molecule type" value="Genomic_DNA"/>
</dbReference>
<sequence>MTHTPRRGIRTALSATAAAALVLAGATACGNSDDGLDADGNIVLTVQVFGGAGFGYDELVKQYEKDNPGIKVDYQVVTPDYDNEYRPNLIQQLDAGSGAGDIVAVEEQGVGQMMAMSDYWVDLAEYGLDARESDYTAWKWEQGHTLDGKLAGLGTDVGGMAMCYRTDLFEQAGLPTDRDEVGALWADWDGFTELGEQFAASDVDASFVDSPSQLYNTRMIQEAGNADGISYFDRQNDYVLGESAAVRTAFDYVAELSEKDLVGNFRSWTDEWIQATQAGGFATMACPAWMLGVIIDHAGEENAGNWDVAAIPGGSGNWGGSWLSVPTQSPHPAEAAALVDYLSSPDSQIAAFEAVSNFPSAPAAQADPVVADMTNEYFNDAPSGQIFADSVADYRPVFFGEMHSAVRGAVEDVLFQLVGGTDDPDAVWTAFVAAGQEVVDTGV</sequence>
<evidence type="ECO:0000256" key="1">
    <source>
        <dbReference type="SAM" id="SignalP"/>
    </source>
</evidence>
<reference evidence="2 3" key="1">
    <citation type="submission" date="2019-06" db="EMBL/GenBank/DDBJ databases">
        <title>Sequencing the genomes of 1000 actinobacteria strains.</title>
        <authorList>
            <person name="Klenk H.-P."/>
        </authorList>
    </citation>
    <scope>NUCLEOTIDE SEQUENCE [LARGE SCALE GENOMIC DNA]</scope>
    <source>
        <strain evidence="2 3">DSM 45928</strain>
    </source>
</reference>
<dbReference type="Pfam" id="PF13416">
    <property type="entry name" value="SBP_bac_8"/>
    <property type="match status" value="1"/>
</dbReference>
<dbReference type="InterPro" id="IPR050490">
    <property type="entry name" value="Bact_solute-bd_prot1"/>
</dbReference>
<name>A0A543AXA0_9ACTN</name>